<reference evidence="1" key="1">
    <citation type="journal article" date="2015" name="Nature">
        <title>Complex archaea that bridge the gap between prokaryotes and eukaryotes.</title>
        <authorList>
            <person name="Spang A."/>
            <person name="Saw J.H."/>
            <person name="Jorgensen S.L."/>
            <person name="Zaremba-Niedzwiedzka K."/>
            <person name="Martijn J."/>
            <person name="Lind A.E."/>
            <person name="van Eijk R."/>
            <person name="Schleper C."/>
            <person name="Guy L."/>
            <person name="Ettema T.J."/>
        </authorList>
    </citation>
    <scope>NUCLEOTIDE SEQUENCE</scope>
</reference>
<dbReference type="AlphaFoldDB" id="A0A0F9N1J2"/>
<proteinExistence type="predicted"/>
<gene>
    <name evidence="1" type="ORF">LCGC14_1085440</name>
</gene>
<accession>A0A0F9N1J2</accession>
<organism evidence="1">
    <name type="scientific">marine sediment metagenome</name>
    <dbReference type="NCBI Taxonomy" id="412755"/>
    <lineage>
        <taxon>unclassified sequences</taxon>
        <taxon>metagenomes</taxon>
        <taxon>ecological metagenomes</taxon>
    </lineage>
</organism>
<evidence type="ECO:0000313" key="1">
    <source>
        <dbReference type="EMBL" id="KKN05627.1"/>
    </source>
</evidence>
<dbReference type="EMBL" id="LAZR01004780">
    <property type="protein sequence ID" value="KKN05627.1"/>
    <property type="molecule type" value="Genomic_DNA"/>
</dbReference>
<name>A0A0F9N1J2_9ZZZZ</name>
<comment type="caution">
    <text evidence="1">The sequence shown here is derived from an EMBL/GenBank/DDBJ whole genome shotgun (WGS) entry which is preliminary data.</text>
</comment>
<protein>
    <submittedName>
        <fullName evidence="1">Uncharacterized protein</fullName>
    </submittedName>
</protein>
<sequence>MEAVTRDPISLALAKRRERVLASEASKEHLDRLLASNVSLDTGFLVGLLSATWERLPDMHLVGWESPTAKPGDDTLAEVIAIGEKVGNVLTVYSTVLDEASLALEKKS</sequence>